<evidence type="ECO:0000256" key="7">
    <source>
        <dbReference type="ARBA" id="ARBA00023065"/>
    </source>
</evidence>
<reference evidence="13 14" key="1">
    <citation type="submission" date="2011-07" db="EMBL/GenBank/DDBJ databases">
        <authorList>
            <person name="Coyne R."/>
            <person name="Brami D."/>
            <person name="Johnson J."/>
            <person name="Hostetler J."/>
            <person name="Hannick L."/>
            <person name="Clark T."/>
            <person name="Cassidy-Hanley D."/>
            <person name="Inman J."/>
        </authorList>
    </citation>
    <scope>NUCLEOTIDE SEQUENCE [LARGE SCALE GENOMIC DNA]</scope>
    <source>
        <strain evidence="13 14">G5</strain>
    </source>
</reference>
<dbReference type="InterPro" id="IPR018422">
    <property type="entry name" value="Cation/H_exchanger_CPA1"/>
</dbReference>
<proteinExistence type="predicted"/>
<dbReference type="GO" id="GO:0004324">
    <property type="term" value="F:ferredoxin-NADP+ reductase activity"/>
    <property type="evidence" value="ECO:0007669"/>
    <property type="project" value="UniProtKB-EC"/>
</dbReference>
<dbReference type="SUPFAM" id="SSF51206">
    <property type="entry name" value="cAMP-binding domain-like"/>
    <property type="match status" value="1"/>
</dbReference>
<dbReference type="RefSeq" id="XP_004032013.1">
    <property type="nucleotide sequence ID" value="XM_004031965.1"/>
</dbReference>
<feature type="transmembrane region" description="Helical" evidence="11">
    <location>
        <begin position="266"/>
        <end position="285"/>
    </location>
</feature>
<protein>
    <submittedName>
        <fullName evidence="13">Sodium hydrogen exchanger family protein, putative</fullName>
        <ecNumber evidence="13">1.18.1.2</ecNumber>
        <ecNumber evidence="13">1.6.5.3</ecNumber>
    </submittedName>
</protein>
<dbReference type="GO" id="GO:0005886">
    <property type="term" value="C:plasma membrane"/>
    <property type="evidence" value="ECO:0007669"/>
    <property type="project" value="UniProtKB-SubCell"/>
</dbReference>
<feature type="transmembrane region" description="Helical" evidence="11">
    <location>
        <begin position="212"/>
        <end position="235"/>
    </location>
</feature>
<dbReference type="InterPro" id="IPR000595">
    <property type="entry name" value="cNMP-bd_dom"/>
</dbReference>
<evidence type="ECO:0000259" key="12">
    <source>
        <dbReference type="PROSITE" id="PS50042"/>
    </source>
</evidence>
<dbReference type="Gene3D" id="2.60.120.10">
    <property type="entry name" value="Jelly Rolls"/>
    <property type="match status" value="1"/>
</dbReference>
<dbReference type="PROSITE" id="PS00888">
    <property type="entry name" value="CNMP_BINDING_1"/>
    <property type="match status" value="1"/>
</dbReference>
<keyword evidence="6" id="KW-0915">Sodium</keyword>
<feature type="transmembrane region" description="Helical" evidence="11">
    <location>
        <begin position="355"/>
        <end position="376"/>
    </location>
</feature>
<evidence type="ECO:0000256" key="5">
    <source>
        <dbReference type="ARBA" id="ARBA00022989"/>
    </source>
</evidence>
<evidence type="ECO:0000313" key="13">
    <source>
        <dbReference type="EMBL" id="EGR30426.1"/>
    </source>
</evidence>
<feature type="transmembrane region" description="Helical" evidence="11">
    <location>
        <begin position="145"/>
        <end position="164"/>
    </location>
</feature>
<name>G0QWI1_ICHMU</name>
<dbReference type="PANTHER" id="PTHR10110:SF86">
    <property type="entry name" value="SODIUM_HYDROGEN EXCHANGER 7"/>
    <property type="match status" value="1"/>
</dbReference>
<evidence type="ECO:0000256" key="11">
    <source>
        <dbReference type="SAM" id="Phobius"/>
    </source>
</evidence>
<dbReference type="GO" id="GO:0098719">
    <property type="term" value="P:sodium ion import across plasma membrane"/>
    <property type="evidence" value="ECO:0007669"/>
    <property type="project" value="TreeGrafter"/>
</dbReference>
<dbReference type="GeneID" id="14906537"/>
<keyword evidence="14" id="KW-1185">Reference proteome</keyword>
<feature type="transmembrane region" description="Helical" evidence="11">
    <location>
        <begin position="297"/>
        <end position="323"/>
    </location>
</feature>
<dbReference type="CDD" id="cd00038">
    <property type="entry name" value="CAP_ED"/>
    <property type="match status" value="1"/>
</dbReference>
<dbReference type="eggNOG" id="KOG1965">
    <property type="taxonomic scope" value="Eukaryota"/>
</dbReference>
<feature type="coiled-coil region" evidence="10">
    <location>
        <begin position="499"/>
        <end position="526"/>
    </location>
</feature>
<dbReference type="InterPro" id="IPR018490">
    <property type="entry name" value="cNMP-bd_dom_sf"/>
</dbReference>
<evidence type="ECO:0000256" key="1">
    <source>
        <dbReference type="ARBA" id="ARBA00004651"/>
    </source>
</evidence>
<feature type="domain" description="Cyclic nucleotide-binding" evidence="12">
    <location>
        <begin position="794"/>
        <end position="837"/>
    </location>
</feature>
<keyword evidence="2" id="KW-0813">Transport</keyword>
<dbReference type="EMBL" id="GL983996">
    <property type="protein sequence ID" value="EGR30426.1"/>
    <property type="molecule type" value="Genomic_DNA"/>
</dbReference>
<organism evidence="13 14">
    <name type="scientific">Ichthyophthirius multifiliis</name>
    <name type="common">White spot disease agent</name>
    <name type="synonym">Ich</name>
    <dbReference type="NCBI Taxonomy" id="5932"/>
    <lineage>
        <taxon>Eukaryota</taxon>
        <taxon>Sar</taxon>
        <taxon>Alveolata</taxon>
        <taxon>Ciliophora</taxon>
        <taxon>Intramacronucleata</taxon>
        <taxon>Oligohymenophorea</taxon>
        <taxon>Hymenostomatida</taxon>
        <taxon>Ophryoglenina</taxon>
        <taxon>Ichthyophthirius</taxon>
    </lineage>
</organism>
<dbReference type="EC" id="1.18.1.2" evidence="13"/>
<keyword evidence="5 11" id="KW-1133">Transmembrane helix</keyword>
<keyword evidence="9" id="KW-0739">Sodium transport</keyword>
<evidence type="ECO:0000256" key="3">
    <source>
        <dbReference type="ARBA" id="ARBA00022475"/>
    </source>
</evidence>
<dbReference type="GO" id="GO:0051453">
    <property type="term" value="P:regulation of intracellular pH"/>
    <property type="evidence" value="ECO:0007669"/>
    <property type="project" value="TreeGrafter"/>
</dbReference>
<evidence type="ECO:0000256" key="2">
    <source>
        <dbReference type="ARBA" id="ARBA00022448"/>
    </source>
</evidence>
<gene>
    <name evidence="13" type="ORF">IMG5_132480</name>
</gene>
<evidence type="ECO:0000256" key="10">
    <source>
        <dbReference type="SAM" id="Coils"/>
    </source>
</evidence>
<keyword evidence="10" id="KW-0175">Coiled coil</keyword>
<dbReference type="Proteomes" id="UP000008983">
    <property type="component" value="Unassembled WGS sequence"/>
</dbReference>
<dbReference type="AlphaFoldDB" id="G0QWI1"/>
<evidence type="ECO:0000256" key="6">
    <source>
        <dbReference type="ARBA" id="ARBA00023053"/>
    </source>
</evidence>
<keyword evidence="8 11" id="KW-0472">Membrane</keyword>
<dbReference type="GO" id="GO:0015385">
    <property type="term" value="F:sodium:proton antiporter activity"/>
    <property type="evidence" value="ECO:0007669"/>
    <property type="project" value="InterPro"/>
</dbReference>
<keyword evidence="13" id="KW-0560">Oxidoreductase</keyword>
<feature type="transmembrane region" description="Helical" evidence="11">
    <location>
        <begin position="81"/>
        <end position="98"/>
    </location>
</feature>
<dbReference type="OMA" id="ALINDNQ"/>
<dbReference type="OrthoDB" id="441412at2759"/>
<dbReference type="EC" id="1.6.5.3" evidence="13"/>
<feature type="transmembrane region" description="Helical" evidence="11">
    <location>
        <begin position="43"/>
        <end position="61"/>
    </location>
</feature>
<dbReference type="GO" id="GO:0015386">
    <property type="term" value="F:potassium:proton antiporter activity"/>
    <property type="evidence" value="ECO:0007669"/>
    <property type="project" value="TreeGrafter"/>
</dbReference>
<dbReference type="PANTHER" id="PTHR10110">
    <property type="entry name" value="SODIUM/HYDROGEN EXCHANGER"/>
    <property type="match status" value="1"/>
</dbReference>
<feature type="transmembrane region" description="Helical" evidence="11">
    <location>
        <begin position="20"/>
        <end position="36"/>
    </location>
</feature>
<dbReference type="STRING" id="857967.G0QWI1"/>
<dbReference type="Pfam" id="PF00999">
    <property type="entry name" value="Na_H_Exchanger"/>
    <property type="match status" value="1"/>
</dbReference>
<comment type="subcellular location">
    <subcellularLocation>
        <location evidence="1">Cell membrane</location>
        <topology evidence="1">Multi-pass membrane protein</topology>
    </subcellularLocation>
</comment>
<evidence type="ECO:0000256" key="8">
    <source>
        <dbReference type="ARBA" id="ARBA00023136"/>
    </source>
</evidence>
<dbReference type="Gene3D" id="6.10.140.1330">
    <property type="match status" value="1"/>
</dbReference>
<evidence type="ECO:0000313" key="14">
    <source>
        <dbReference type="Proteomes" id="UP000008983"/>
    </source>
</evidence>
<sequence>MEFKPNQNNNIQETIPPESLIILFLFASLGLSALIREINKKTGIPYAPMLFVMGIIVGKLADNMGIIGESINNIKNINPQGILMIFLPILIFESGFNSDWHSFKKQSGQIFLLVFPCVFLSALFILISIKIILQYDDTYYSWKGAFMFGSILSCTDTVQILALLKEVGAIKKFKSLVEGESLLNYGTSIILYEISTKLFKNENMNIFEILKLFFTLFFGGIFLGIFIGVIGQFWIKKIHNDPILTVNVTFISCYLCYFFAENIDFGFQISGVMSLVSLGLFLSIFAKPKISLEEEKVVLIFWKYVVFAAESVIFLLAGILIGVQVLTDSSLLYDINGQQINDKQTIIFGDYFRLFGLYFCMLFSRFASITCVVRWLKKWGYGITWKEVYMLSFGGLRGAVGISFAIIVANDDYYPQKFRDIVLFDMAGNAILSLIINGTITGPLIKGLGLCVNYNIREKVYLGFLQNLKLESERKIQFLKGNSYLKMVNWNILKDLVGLEDFHLKIKQIQEEVQKREKEEALAKKLIGKNEIVQIEMVENLFSTKDQQNLQQQYELLENSDNEESSEIQNLDKDKIIEARNRFLLALKGIYWIQYEKHQCSSSTLLLLLESVNWDLDAQNESMNSWEFLYNYFHNPYYIQILFQLQVVPFFRNKTSNLLFNQIAFIYDVVTTYIEAHETVEEIQKEFPISDQIKGLISKESLNNRTSGHQYIVDYIKISFPEIKKQTQTKKAAFSLLEKQMKLIQDSVRFGHIDDKQFLEQKKNIEQLQIQLENIQPSWKLPPKKQFLIEFVPFFQKIPEKILDKIIEQSTEIIIEKDQYIIKEGQKAKFLYIITRGCATETCSKTFYTYNEKKTVSDVLFHYQLVLQNMRYVSSCMADAVVYVLAFPLEPLQKVAKFNLEIEELVWQQSLRGLSQMFYDQLQPLGNLNKQMCDEVIQNSFIKKYTSKQIIDCFNGGVLLKGIVKGRDIQNEFSFKFFKPGQICWCKKSLNNKFKPKQIFQS</sequence>
<dbReference type="PROSITE" id="PS50042">
    <property type="entry name" value="CNMP_BINDING_3"/>
    <property type="match status" value="1"/>
</dbReference>
<keyword evidence="7" id="KW-0406">Ion transport</keyword>
<feature type="transmembrane region" description="Helical" evidence="11">
    <location>
        <begin position="110"/>
        <end position="133"/>
    </location>
</feature>
<keyword evidence="4 11" id="KW-0812">Transmembrane</keyword>
<accession>G0QWI1</accession>
<dbReference type="InterPro" id="IPR014710">
    <property type="entry name" value="RmlC-like_jellyroll"/>
</dbReference>
<dbReference type="InterPro" id="IPR006153">
    <property type="entry name" value="Cation/H_exchanger_TM"/>
</dbReference>
<dbReference type="InterPro" id="IPR018488">
    <property type="entry name" value="cNMP-bd_CS"/>
</dbReference>
<evidence type="ECO:0000256" key="9">
    <source>
        <dbReference type="ARBA" id="ARBA00023201"/>
    </source>
</evidence>
<dbReference type="InParanoid" id="G0QWI1"/>
<keyword evidence="3" id="KW-1003">Cell membrane</keyword>
<evidence type="ECO:0000256" key="4">
    <source>
        <dbReference type="ARBA" id="ARBA00022692"/>
    </source>
</evidence>
<feature type="transmembrane region" description="Helical" evidence="11">
    <location>
        <begin position="388"/>
        <end position="409"/>
    </location>
</feature>